<dbReference type="STRING" id="1128398.Curi_c02220"/>
<dbReference type="HOGENOM" id="CLU_004974_0_0_9"/>
<dbReference type="PATRIC" id="fig|1128398.3.peg.227"/>
<gene>
    <name evidence="3" type="ordered locus">Curi_c02220</name>
</gene>
<dbReference type="EMBL" id="CP003326">
    <property type="protein sequence ID" value="AFS77302.1"/>
    <property type="molecule type" value="Genomic_DNA"/>
</dbReference>
<reference evidence="3 4" key="1">
    <citation type="journal article" date="2012" name="PLoS ONE">
        <title>The purine-utilizing bacterium Clostridium acidurici 9a: a genome-guided metabolic reconsideration.</title>
        <authorList>
            <person name="Hartwich K."/>
            <person name="Poehlein A."/>
            <person name="Daniel R."/>
        </authorList>
    </citation>
    <scope>NUCLEOTIDE SEQUENCE [LARGE SCALE GENOMIC DNA]</scope>
    <source>
        <strain evidence="4">ATCC 7906 / DSM 604 / BCRC 14475 / CIP 104303 / KCTC 5404 / NCIMB 10678 / 9a</strain>
    </source>
</reference>
<dbReference type="Proteomes" id="UP000006094">
    <property type="component" value="Chromosome"/>
</dbReference>
<feature type="signal peptide" evidence="1">
    <location>
        <begin position="1"/>
        <end position="27"/>
    </location>
</feature>
<protein>
    <submittedName>
        <fullName evidence="3">Exopolysaccharide biosynthesis protein</fullName>
    </submittedName>
</protein>
<dbReference type="InterPro" id="IPR018711">
    <property type="entry name" value="NAGPA"/>
</dbReference>
<sequence>MNKFVKKVMIGLTSITITFSSFSSALAMPLLLHEDKTSKNLSSGVVHESIKQFHANGWWNINVLRVNLNDQYTNIGTLFSNKGISQKDTLTNMMKDDPNVIGAINGDFFSMSNPGFPIGPTVSNGKIISSPKFNEGKGMSPVFTVDNAKNPSISYWDWSINVVAENGNTLPVITINKDSGSQHQAIVFNDSWGGLSHNGKTSDVVDLVVQNGVVTEVRVGQAPIYVPYQGYVVSGKGPAKEFLLNNFAVGSKLTFQTSGNVNFDNITAAIGGGSWLLKDGAKTGFDMNVTGNRSRTAVGITQDRKQLIMMTIDQDGRNKVYSGVSQEVVADIMKHLGAYDAINLDGGGSTTMAVREREDTGVKLVNIPSDGNQRRITNGLGVFDNAPMGNLKYLELSTDDTNMFANTSRSFSIKGYDEFFHPMNVNINDVKFTVEGVEGTFEGNKLIASSTGMGKVKAELNGATGEIPINVLSGVKEIKTDFDKIGIGTSASVPLGDMYGIDNKGVKSKFNPGDINWEVIGNVGSVKDGVFYASDNSASGAIVARLGDAVKTILVSVGLDSRPINDLESVDGIGVSSYPQNLVTGGVELSGDSKVGNASIKLNYDFTKTDQTRAFYASLGQGISLSNEISGLGLWINGNADNTWVRGDIVDSTGKTFKVDFAKEVDWNGWKWTNAQMPTGMSYPVTLKTVYVAQTDPNNKAANSIMIDGLSGLYAKDVNEEDKSKLPTSTVFVDEYNKKAEMTEGGYKFLASFVSNTDPFRNILGDNKHAFLLGGLNPAISNGLNTSIVSLDNGFEVKNDKDTAFIKVNNANGGIRASNSEQWLWLKSALSNATEKNIVLFLPRSIYGFNDKMEEELFHNLIKEYKSKGKNMYIVYGGNKTAIELKDGVKYFEINLNQSGNYIQFAVNNGDITYEILPIK</sequence>
<accession>K0AWZ6</accession>
<dbReference type="RefSeq" id="WP_014966439.1">
    <property type="nucleotide sequence ID" value="NC_018664.1"/>
</dbReference>
<proteinExistence type="predicted"/>
<keyword evidence="4" id="KW-1185">Reference proteome</keyword>
<dbReference type="AlphaFoldDB" id="K0AWZ6"/>
<dbReference type="PANTHER" id="PTHR40446">
    <property type="entry name" value="N-ACETYLGLUCOSAMINE-1-PHOSPHODIESTER ALPHA-N-ACETYLGLUCOSAMINIDASE"/>
    <property type="match status" value="1"/>
</dbReference>
<feature type="domain" description="Phosphodiester glycosidase" evidence="2">
    <location>
        <begin position="207"/>
        <end position="383"/>
    </location>
</feature>
<evidence type="ECO:0000259" key="2">
    <source>
        <dbReference type="Pfam" id="PF09992"/>
    </source>
</evidence>
<dbReference type="eggNOG" id="COG4632">
    <property type="taxonomic scope" value="Bacteria"/>
</dbReference>
<evidence type="ECO:0000256" key="1">
    <source>
        <dbReference type="SAM" id="SignalP"/>
    </source>
</evidence>
<dbReference type="KEGG" id="cad:Curi_c02220"/>
<dbReference type="Pfam" id="PF09992">
    <property type="entry name" value="NAGPA"/>
    <property type="match status" value="1"/>
</dbReference>
<evidence type="ECO:0000313" key="4">
    <source>
        <dbReference type="Proteomes" id="UP000006094"/>
    </source>
</evidence>
<feature type="chain" id="PRO_5038958453" evidence="1">
    <location>
        <begin position="28"/>
        <end position="920"/>
    </location>
</feature>
<dbReference type="PANTHER" id="PTHR40446:SF2">
    <property type="entry name" value="N-ACETYLGLUCOSAMINE-1-PHOSPHODIESTER ALPHA-N-ACETYLGLUCOSAMINIDASE"/>
    <property type="match status" value="1"/>
</dbReference>
<name>K0AWZ6_GOTA9</name>
<keyword evidence="1" id="KW-0732">Signal</keyword>
<organism evidence="3 4">
    <name type="scientific">Gottschalkia acidurici (strain ATCC 7906 / DSM 604 / BCRC 14475 / CIP 104303 / KCTC 5404 / NCIMB 10678 / 9a)</name>
    <name type="common">Clostridium acidurici</name>
    <dbReference type="NCBI Taxonomy" id="1128398"/>
    <lineage>
        <taxon>Bacteria</taxon>
        <taxon>Bacillati</taxon>
        <taxon>Bacillota</taxon>
        <taxon>Tissierellia</taxon>
        <taxon>Tissierellales</taxon>
        <taxon>Gottschalkiaceae</taxon>
        <taxon>Gottschalkia</taxon>
    </lineage>
</organism>
<evidence type="ECO:0000313" key="3">
    <source>
        <dbReference type="EMBL" id="AFS77302.1"/>
    </source>
</evidence>